<accession>A0A2U3E4U8</accession>
<dbReference type="SMART" id="SM00355">
    <property type="entry name" value="ZnF_C2H2"/>
    <property type="match status" value="2"/>
</dbReference>
<gene>
    <name evidence="3" type="ORF">PCL_01190</name>
</gene>
<feature type="region of interest" description="Disordered" evidence="1">
    <location>
        <begin position="98"/>
        <end position="133"/>
    </location>
</feature>
<feature type="compositionally biased region" description="Polar residues" evidence="1">
    <location>
        <begin position="752"/>
        <end position="762"/>
    </location>
</feature>
<feature type="domain" description="C2H2-type" evidence="2">
    <location>
        <begin position="505"/>
        <end position="528"/>
    </location>
</feature>
<organism evidence="3 4">
    <name type="scientific">Purpureocillium lilacinum</name>
    <name type="common">Paecilomyces lilacinus</name>
    <dbReference type="NCBI Taxonomy" id="33203"/>
    <lineage>
        <taxon>Eukaryota</taxon>
        <taxon>Fungi</taxon>
        <taxon>Dikarya</taxon>
        <taxon>Ascomycota</taxon>
        <taxon>Pezizomycotina</taxon>
        <taxon>Sordariomycetes</taxon>
        <taxon>Hypocreomycetidae</taxon>
        <taxon>Hypocreales</taxon>
        <taxon>Ophiocordycipitaceae</taxon>
        <taxon>Purpureocillium</taxon>
    </lineage>
</organism>
<feature type="region of interest" description="Disordered" evidence="1">
    <location>
        <begin position="23"/>
        <end position="42"/>
    </location>
</feature>
<protein>
    <recommendedName>
        <fullName evidence="2">C2H2-type domain-containing protein</fullName>
    </recommendedName>
</protein>
<feature type="region of interest" description="Disordered" evidence="1">
    <location>
        <begin position="435"/>
        <end position="459"/>
    </location>
</feature>
<evidence type="ECO:0000256" key="1">
    <source>
        <dbReference type="SAM" id="MobiDB-lite"/>
    </source>
</evidence>
<sequence>MRIISVIRPPSQAIPFCLARPWAPAREDPPPSVTPTHPGRSMKKRTRHAWLSDAHAMPCDATPRQRRSARQHEPATSSFWAMLPASVAVAQWSRRAAPTLHRSHASPSTSAAQSRRQPVPRRNTHNTMPHHTNRASRFLEGRQKAWLPLPMPGSPCTVPPSPGRDPAHLNLRAGGQAAAGGWLSGIPDGDQFRPQQAPGTATRRVSECVETCDLLEALPPVPLIPLAPRFLPLFLARVPFPFLRLTSPARVLIVDPRHSSDSSILRPASPASPHRRQLRCQPTPTAPCTADSDRFLVTASSSACRYSPSLPSCLHLCDIHRASCARMFPLRPTDDSNVRPLTDEDHHQLLRLVQRYGIPSLLCALTGSPDSSGASTFSASTLISSISAPSLAWTNSDASQCRSDDASINTQCTWPELAQDMPSLHQPEPTKIMERSWLDSPGPVPSPLPPSDVTSHPSPQLIAPTSKKYQCPMCFLDSSPVGFGRKSDFKKHLHNFHGSDVVWICRTKGCHLSFSTERAYSTHAKDAHRMKALPNSSARTELCTQVVFACGFASCKDRLFEAQTADDSSATRDKHFEHIAKHFEEGFDVRLWEYRVQVQNLMRQPQVKHTWKTGIWPKEKRQQLSWRPRSSGDLKRMLECRHLGNDISTLVRLAYILGTAPFTSAATPPPSEIDAYFQLPYRSLCLIDSPGHCLTTPSPKPEDDGSSILTFPKRRSSRSSLTQSMFRLPSRQGKRSSRPPTPASVVGGGVTSAPSTTPPAQGVNGVSVSGDDTIMADDPTAGPHPGTPYPIPNETVWPVDAPKFAPDSGLLLPKQEHTPPPVDNPHLMYAMQMEQDPHQSWCPMPVQYDPYGAPVGMPHGLYDYTMNSSEVSTVRPATPVPHKRPGSWGRVVSMESMRSAKKSVPHDVAPCPPEMMPTMLGM</sequence>
<dbReference type="EMBL" id="LCWV01000012">
    <property type="protein sequence ID" value="PWI69543.1"/>
    <property type="molecule type" value="Genomic_DNA"/>
</dbReference>
<dbReference type="InterPro" id="IPR013087">
    <property type="entry name" value="Znf_C2H2_type"/>
</dbReference>
<name>A0A2U3E4U8_PURLI</name>
<dbReference type="Proteomes" id="UP000245956">
    <property type="component" value="Unassembled WGS sequence"/>
</dbReference>
<reference evidence="3 4" key="1">
    <citation type="journal article" date="2016" name="Front. Microbiol.">
        <title>Genome and transcriptome sequences reveal the specific parasitism of the nematophagous Purpureocillium lilacinum 36-1.</title>
        <authorList>
            <person name="Xie J."/>
            <person name="Li S."/>
            <person name="Mo C."/>
            <person name="Xiao X."/>
            <person name="Peng D."/>
            <person name="Wang G."/>
            <person name="Xiao Y."/>
        </authorList>
    </citation>
    <scope>NUCLEOTIDE SEQUENCE [LARGE SCALE GENOMIC DNA]</scope>
    <source>
        <strain evidence="3 4">36-1</strain>
    </source>
</reference>
<evidence type="ECO:0000313" key="3">
    <source>
        <dbReference type="EMBL" id="PWI69543.1"/>
    </source>
</evidence>
<dbReference type="PROSITE" id="PS00028">
    <property type="entry name" value="ZINC_FINGER_C2H2_1"/>
    <property type="match status" value="1"/>
</dbReference>
<feature type="region of interest" description="Disordered" evidence="1">
    <location>
        <begin position="695"/>
        <end position="762"/>
    </location>
</feature>
<proteinExistence type="predicted"/>
<feature type="compositionally biased region" description="Polar residues" evidence="1">
    <location>
        <begin position="105"/>
        <end position="116"/>
    </location>
</feature>
<evidence type="ECO:0000259" key="2">
    <source>
        <dbReference type="PROSITE" id="PS00028"/>
    </source>
</evidence>
<feature type="region of interest" description="Disordered" evidence="1">
    <location>
        <begin position="262"/>
        <end position="285"/>
    </location>
</feature>
<comment type="caution">
    <text evidence="3">The sequence shown here is derived from an EMBL/GenBank/DDBJ whole genome shotgun (WGS) entry which is preliminary data.</text>
</comment>
<evidence type="ECO:0000313" key="4">
    <source>
        <dbReference type="Proteomes" id="UP000245956"/>
    </source>
</evidence>
<dbReference type="AlphaFoldDB" id="A0A2U3E4U8"/>